<reference evidence="2" key="2">
    <citation type="journal article" date="2023" name="BMC Genomics">
        <title>Pest status, molecular evolution, and epigenetic factors derived from the genome assembly of Frankliniella fusca, a thysanopteran phytovirus vector.</title>
        <authorList>
            <person name="Catto M.A."/>
            <person name="Labadie P.E."/>
            <person name="Jacobson A.L."/>
            <person name="Kennedy G.G."/>
            <person name="Srinivasan R."/>
            <person name="Hunt B.G."/>
        </authorList>
    </citation>
    <scope>NUCLEOTIDE SEQUENCE</scope>
    <source>
        <strain evidence="2">PL_HMW_Pooled</strain>
    </source>
</reference>
<organism evidence="2 3">
    <name type="scientific">Frankliniella fusca</name>
    <dbReference type="NCBI Taxonomy" id="407009"/>
    <lineage>
        <taxon>Eukaryota</taxon>
        <taxon>Metazoa</taxon>
        <taxon>Ecdysozoa</taxon>
        <taxon>Arthropoda</taxon>
        <taxon>Hexapoda</taxon>
        <taxon>Insecta</taxon>
        <taxon>Pterygota</taxon>
        <taxon>Neoptera</taxon>
        <taxon>Paraneoptera</taxon>
        <taxon>Thysanoptera</taxon>
        <taxon>Terebrantia</taxon>
        <taxon>Thripoidea</taxon>
        <taxon>Thripidae</taxon>
        <taxon>Frankliniella</taxon>
    </lineage>
</organism>
<feature type="transmembrane region" description="Helical" evidence="1">
    <location>
        <begin position="35"/>
        <end position="55"/>
    </location>
</feature>
<comment type="caution">
    <text evidence="2">The sequence shown here is derived from an EMBL/GenBank/DDBJ whole genome shotgun (WGS) entry which is preliminary data.</text>
</comment>
<keyword evidence="1" id="KW-1133">Transmembrane helix</keyword>
<sequence length="79" mass="8590">MTTFTGSLQCHIPYACLTAVLESNRVEPQQGCRPAAFLALGWDVVALVVVVFIVVDYDDDVVDDDDAVDDGAVRYSPLQ</sequence>
<protein>
    <submittedName>
        <fullName evidence="2">Metabotropic glutamate receptor 4</fullName>
    </submittedName>
</protein>
<reference evidence="2" key="1">
    <citation type="submission" date="2021-07" db="EMBL/GenBank/DDBJ databases">
        <authorList>
            <person name="Catto M.A."/>
            <person name="Jacobson A."/>
            <person name="Kennedy G."/>
            <person name="Labadie P."/>
            <person name="Hunt B.G."/>
            <person name="Srinivasan R."/>
        </authorList>
    </citation>
    <scope>NUCLEOTIDE SEQUENCE</scope>
    <source>
        <strain evidence="2">PL_HMW_Pooled</strain>
        <tissue evidence="2">Head</tissue>
    </source>
</reference>
<evidence type="ECO:0000256" key="1">
    <source>
        <dbReference type="SAM" id="Phobius"/>
    </source>
</evidence>
<proteinExistence type="predicted"/>
<dbReference type="AlphaFoldDB" id="A0AAE1GZY6"/>
<evidence type="ECO:0000313" key="2">
    <source>
        <dbReference type="EMBL" id="KAK3912197.1"/>
    </source>
</evidence>
<accession>A0AAE1GZY6</accession>
<evidence type="ECO:0000313" key="3">
    <source>
        <dbReference type="Proteomes" id="UP001219518"/>
    </source>
</evidence>
<keyword evidence="1" id="KW-0812">Transmembrane</keyword>
<dbReference type="EMBL" id="JAHWGI010000292">
    <property type="protein sequence ID" value="KAK3912197.1"/>
    <property type="molecule type" value="Genomic_DNA"/>
</dbReference>
<keyword evidence="2" id="KW-0675">Receptor</keyword>
<keyword evidence="1" id="KW-0472">Membrane</keyword>
<dbReference type="Proteomes" id="UP001219518">
    <property type="component" value="Unassembled WGS sequence"/>
</dbReference>
<keyword evidence="3" id="KW-1185">Reference proteome</keyword>
<feature type="non-terminal residue" evidence="2">
    <location>
        <position position="1"/>
    </location>
</feature>
<name>A0AAE1GZY6_9NEOP</name>
<gene>
    <name evidence="2" type="ORF">KUF71_021767</name>
</gene>